<comment type="caution">
    <text evidence="2">The sequence shown here is derived from an EMBL/GenBank/DDBJ whole genome shotgun (WGS) entry which is preliminary data.</text>
</comment>
<dbReference type="AlphaFoldDB" id="A0A7X1B5I4"/>
<organism evidence="2 3">
    <name type="scientific">Pelagicoccus albus</name>
    <dbReference type="NCBI Taxonomy" id="415222"/>
    <lineage>
        <taxon>Bacteria</taxon>
        <taxon>Pseudomonadati</taxon>
        <taxon>Verrucomicrobiota</taxon>
        <taxon>Opitutia</taxon>
        <taxon>Puniceicoccales</taxon>
        <taxon>Pelagicoccaceae</taxon>
        <taxon>Pelagicoccus</taxon>
    </lineage>
</organism>
<evidence type="ECO:0000256" key="1">
    <source>
        <dbReference type="SAM" id="MobiDB-lite"/>
    </source>
</evidence>
<proteinExistence type="predicted"/>
<dbReference type="EMBL" id="JACHVC010000007">
    <property type="protein sequence ID" value="MBC2605769.1"/>
    <property type="molecule type" value="Genomic_DNA"/>
</dbReference>
<protein>
    <submittedName>
        <fullName evidence="2">Uncharacterized protein</fullName>
    </submittedName>
</protein>
<keyword evidence="3" id="KW-1185">Reference proteome</keyword>
<sequence>MEQLSSVLPLQGTEVSSDRVFNVWGDVGVGKSTFISEFRESKLLSKEKVLWIQPTRKEDTLDTIPEFIRACSESVRYPSSPNKEKKISERLGSVERGKINPIVSDDSLLITRSDIAKQKKPYVNQAAAASVGRTEVARDDIEINVGLGESKANNHAEAFLDALPLKSLGTDLTIIYLQKFEKLSVTIVDWLRDYVFPAASRGPYRRSLILLLESTEPLQFAYPNESWGEWVKKVQDFRLYPLIEDDCKSLGKGLGIDNNALDYLPIKSLCYPDAMQKAVNALKNCQRSTAVKFLDSLPTPDQLKVAGLSLPEVVHADEISIIFGESEGTSVYNWFKQLPDNQAQVSSSGKAFVLNDGLRCEAISRFANQAQFKEYAKSWKPMGVFTRNIPSRADRAKLLLLAGLNWIDKPLCEKLFEGQSAKILPFITENEECFTRYQDWYHVTERLRENVHVIATALKHPGITTVSKKAERIWNEKFEALSDRSQALESETTLLETEIRSLENHQKEIRTQIRNQSSDTGETSKSESSLLPDWLHFGKKSGGDPNDPKHISSEISRKMNESERKLDELRAELSSIKRELKHPFIYID</sequence>
<gene>
    <name evidence="2" type="ORF">H5P27_06915</name>
</gene>
<accession>A0A7X1B5I4</accession>
<name>A0A7X1B5I4_9BACT</name>
<evidence type="ECO:0000313" key="2">
    <source>
        <dbReference type="EMBL" id="MBC2605769.1"/>
    </source>
</evidence>
<evidence type="ECO:0000313" key="3">
    <source>
        <dbReference type="Proteomes" id="UP000526501"/>
    </source>
</evidence>
<dbReference type="RefSeq" id="WP_185659663.1">
    <property type="nucleotide sequence ID" value="NZ_CAWPOO010000007.1"/>
</dbReference>
<dbReference type="Proteomes" id="UP000526501">
    <property type="component" value="Unassembled WGS sequence"/>
</dbReference>
<feature type="region of interest" description="Disordered" evidence="1">
    <location>
        <begin position="535"/>
        <end position="564"/>
    </location>
</feature>
<reference evidence="2 3" key="1">
    <citation type="submission" date="2020-07" db="EMBL/GenBank/DDBJ databases">
        <authorList>
            <person name="Feng X."/>
        </authorList>
    </citation>
    <scope>NUCLEOTIDE SEQUENCE [LARGE SCALE GENOMIC DNA]</scope>
    <source>
        <strain evidence="2 3">JCM23202</strain>
    </source>
</reference>
<feature type="compositionally biased region" description="Basic and acidic residues" evidence="1">
    <location>
        <begin position="546"/>
        <end position="564"/>
    </location>
</feature>